<keyword evidence="2 5" id="KW-0812">Transmembrane</keyword>
<sequence>MTQSAVVKSSGLHSLRLGIAILVHPVDAFEELQKSRSLIAAFVLIVLTLCVRIVTIYMTSFHITSLQPENADLNLELIRFVLPLVSGVIACYLITSIMDGEAHFSQIFTAMSYAMLPYIVFSIPLAALSRILSRGELGMYHGISTIIWLWVALLIFLQLKVLNDYTFKKTVGVLLLVIFAFLVFWGTAGLVFALTNHVLQFVREVMVEVRYLMEN</sequence>
<dbReference type="RefSeq" id="WP_162359512.1">
    <property type="nucleotide sequence ID" value="NZ_CP048209.1"/>
</dbReference>
<comment type="subcellular location">
    <subcellularLocation>
        <location evidence="1">Membrane</location>
        <topology evidence="1">Multi-pass membrane protein</topology>
    </subcellularLocation>
</comment>
<feature type="transmembrane region" description="Helical" evidence="5">
    <location>
        <begin position="77"/>
        <end position="95"/>
    </location>
</feature>
<accession>A0A6C0G3J8</accession>
<evidence type="ECO:0000256" key="2">
    <source>
        <dbReference type="ARBA" id="ARBA00022692"/>
    </source>
</evidence>
<dbReference type="EMBL" id="CP048209">
    <property type="protein sequence ID" value="QHT63082.1"/>
    <property type="molecule type" value="Genomic_DNA"/>
</dbReference>
<reference evidence="7 8" key="1">
    <citation type="submission" date="2020-01" db="EMBL/GenBank/DDBJ databases">
        <title>Paenibacillus sp. nov., isolated from tomato rhizosphere.</title>
        <authorList>
            <person name="Weon H.-Y."/>
            <person name="Lee S.A."/>
        </authorList>
    </citation>
    <scope>NUCLEOTIDE SEQUENCE [LARGE SCALE GENOMIC DNA]</scope>
    <source>
        <strain evidence="7 8">12200R-189</strain>
    </source>
</reference>
<protein>
    <submittedName>
        <fullName evidence="7">YIP1 family protein</fullName>
    </submittedName>
</protein>
<evidence type="ECO:0000313" key="8">
    <source>
        <dbReference type="Proteomes" id="UP000476064"/>
    </source>
</evidence>
<dbReference type="Pfam" id="PF04893">
    <property type="entry name" value="Yip1"/>
    <property type="match status" value="1"/>
</dbReference>
<evidence type="ECO:0000259" key="6">
    <source>
        <dbReference type="Pfam" id="PF04893"/>
    </source>
</evidence>
<feature type="transmembrane region" description="Helical" evidence="5">
    <location>
        <begin position="139"/>
        <end position="159"/>
    </location>
</feature>
<dbReference type="Proteomes" id="UP000476064">
    <property type="component" value="Chromosome"/>
</dbReference>
<keyword evidence="4 5" id="KW-0472">Membrane</keyword>
<evidence type="ECO:0000313" key="7">
    <source>
        <dbReference type="EMBL" id="QHT63082.1"/>
    </source>
</evidence>
<dbReference type="InterPro" id="IPR006977">
    <property type="entry name" value="Yip1_dom"/>
</dbReference>
<keyword evidence="8" id="KW-1185">Reference proteome</keyword>
<keyword evidence="3 5" id="KW-1133">Transmembrane helix</keyword>
<evidence type="ECO:0000256" key="4">
    <source>
        <dbReference type="ARBA" id="ARBA00023136"/>
    </source>
</evidence>
<feature type="transmembrane region" description="Helical" evidence="5">
    <location>
        <begin position="171"/>
        <end position="194"/>
    </location>
</feature>
<evidence type="ECO:0000256" key="1">
    <source>
        <dbReference type="ARBA" id="ARBA00004141"/>
    </source>
</evidence>
<evidence type="ECO:0000256" key="3">
    <source>
        <dbReference type="ARBA" id="ARBA00022989"/>
    </source>
</evidence>
<name>A0A6C0G3J8_9BACL</name>
<gene>
    <name evidence="7" type="ORF">GXP70_26020</name>
</gene>
<evidence type="ECO:0000256" key="5">
    <source>
        <dbReference type="SAM" id="Phobius"/>
    </source>
</evidence>
<feature type="transmembrane region" description="Helical" evidence="5">
    <location>
        <begin position="38"/>
        <end position="57"/>
    </location>
</feature>
<proteinExistence type="predicted"/>
<feature type="transmembrane region" description="Helical" evidence="5">
    <location>
        <begin position="107"/>
        <end position="127"/>
    </location>
</feature>
<dbReference type="GO" id="GO:0016020">
    <property type="term" value="C:membrane"/>
    <property type="evidence" value="ECO:0007669"/>
    <property type="project" value="UniProtKB-SubCell"/>
</dbReference>
<dbReference type="KEGG" id="plyc:GXP70_26020"/>
<organism evidence="7 8">
    <name type="scientific">Paenibacillus lycopersici</name>
    <dbReference type="NCBI Taxonomy" id="2704462"/>
    <lineage>
        <taxon>Bacteria</taxon>
        <taxon>Bacillati</taxon>
        <taxon>Bacillota</taxon>
        <taxon>Bacilli</taxon>
        <taxon>Bacillales</taxon>
        <taxon>Paenibacillaceae</taxon>
        <taxon>Paenibacillus</taxon>
    </lineage>
</organism>
<feature type="domain" description="Yip1" evidence="6">
    <location>
        <begin position="20"/>
        <end position="186"/>
    </location>
</feature>
<dbReference type="AlphaFoldDB" id="A0A6C0G3J8"/>